<dbReference type="PANTHER" id="PTHR30349">
    <property type="entry name" value="PHAGE INTEGRASE-RELATED"/>
    <property type="match status" value="1"/>
</dbReference>
<name>A0A366H057_9BURK</name>
<dbReference type="GO" id="GO:0003677">
    <property type="term" value="F:DNA binding"/>
    <property type="evidence" value="ECO:0007669"/>
    <property type="project" value="UniProtKB-UniRule"/>
</dbReference>
<evidence type="ECO:0000259" key="6">
    <source>
        <dbReference type="PROSITE" id="PS51898"/>
    </source>
</evidence>
<evidence type="ECO:0000259" key="7">
    <source>
        <dbReference type="PROSITE" id="PS51900"/>
    </source>
</evidence>
<keyword evidence="9" id="KW-1185">Reference proteome</keyword>
<evidence type="ECO:0000256" key="2">
    <source>
        <dbReference type="ARBA" id="ARBA00022908"/>
    </source>
</evidence>
<evidence type="ECO:0000313" key="8">
    <source>
        <dbReference type="EMBL" id="RBP33548.1"/>
    </source>
</evidence>
<evidence type="ECO:0000256" key="4">
    <source>
        <dbReference type="ARBA" id="ARBA00023172"/>
    </source>
</evidence>
<evidence type="ECO:0000256" key="5">
    <source>
        <dbReference type="PROSITE-ProRule" id="PRU01248"/>
    </source>
</evidence>
<evidence type="ECO:0000256" key="1">
    <source>
        <dbReference type="ARBA" id="ARBA00022829"/>
    </source>
</evidence>
<dbReference type="InterPro" id="IPR004107">
    <property type="entry name" value="Integrase_SAM-like_N"/>
</dbReference>
<dbReference type="InterPro" id="IPR044068">
    <property type="entry name" value="CB"/>
</dbReference>
<dbReference type="GO" id="GO:0015074">
    <property type="term" value="P:DNA integration"/>
    <property type="evidence" value="ECO:0007669"/>
    <property type="project" value="UniProtKB-KW"/>
</dbReference>
<feature type="domain" description="Tyr recombinase" evidence="6">
    <location>
        <begin position="124"/>
        <end position="253"/>
    </location>
</feature>
<evidence type="ECO:0000313" key="9">
    <source>
        <dbReference type="Proteomes" id="UP000253628"/>
    </source>
</evidence>
<dbReference type="InterPro" id="IPR010998">
    <property type="entry name" value="Integrase_recombinase_N"/>
</dbReference>
<dbReference type="AlphaFoldDB" id="A0A366H057"/>
<dbReference type="GO" id="GO:0006310">
    <property type="term" value="P:DNA recombination"/>
    <property type="evidence" value="ECO:0007669"/>
    <property type="project" value="UniProtKB-KW"/>
</dbReference>
<keyword evidence="1" id="KW-0159">Chromosome partition</keyword>
<proteinExistence type="predicted"/>
<accession>A0A366H057</accession>
<dbReference type="RefSeq" id="WP_113935405.1">
    <property type="nucleotide sequence ID" value="NZ_QNRQ01000036.1"/>
</dbReference>
<keyword evidence="2" id="KW-0229">DNA integration</keyword>
<dbReference type="InterPro" id="IPR002104">
    <property type="entry name" value="Integrase_catalytic"/>
</dbReference>
<dbReference type="OrthoDB" id="5415821at2"/>
<dbReference type="Pfam" id="PF02899">
    <property type="entry name" value="Phage_int_SAM_1"/>
    <property type="match status" value="1"/>
</dbReference>
<dbReference type="Gene3D" id="1.10.443.10">
    <property type="entry name" value="Intergrase catalytic core"/>
    <property type="match status" value="1"/>
</dbReference>
<evidence type="ECO:0000256" key="3">
    <source>
        <dbReference type="ARBA" id="ARBA00023125"/>
    </source>
</evidence>
<dbReference type="PANTHER" id="PTHR30349:SF81">
    <property type="entry name" value="TYROSINE RECOMBINASE XERC"/>
    <property type="match status" value="1"/>
</dbReference>
<gene>
    <name evidence="8" type="ORF">DFR37_1363</name>
</gene>
<keyword evidence="3 5" id="KW-0238">DNA-binding</keyword>
<feature type="non-terminal residue" evidence="8">
    <location>
        <position position="253"/>
    </location>
</feature>
<dbReference type="Proteomes" id="UP000253628">
    <property type="component" value="Unassembled WGS sequence"/>
</dbReference>
<dbReference type="Gene3D" id="1.10.150.130">
    <property type="match status" value="1"/>
</dbReference>
<dbReference type="InterPro" id="IPR013762">
    <property type="entry name" value="Integrase-like_cat_sf"/>
</dbReference>
<dbReference type="SUPFAM" id="SSF56349">
    <property type="entry name" value="DNA breaking-rejoining enzymes"/>
    <property type="match status" value="1"/>
</dbReference>
<dbReference type="InterPro" id="IPR050090">
    <property type="entry name" value="Tyrosine_recombinase_XerCD"/>
</dbReference>
<organism evidence="8 9">
    <name type="scientific">Eoetvoesiella caeni</name>
    <dbReference type="NCBI Taxonomy" id="645616"/>
    <lineage>
        <taxon>Bacteria</taxon>
        <taxon>Pseudomonadati</taxon>
        <taxon>Pseudomonadota</taxon>
        <taxon>Betaproteobacteria</taxon>
        <taxon>Burkholderiales</taxon>
        <taxon>Alcaligenaceae</taxon>
        <taxon>Eoetvoesiella</taxon>
    </lineage>
</organism>
<dbReference type="GO" id="GO:0007059">
    <property type="term" value="P:chromosome segregation"/>
    <property type="evidence" value="ECO:0007669"/>
    <property type="project" value="UniProtKB-KW"/>
</dbReference>
<dbReference type="InterPro" id="IPR011010">
    <property type="entry name" value="DNA_brk_join_enz"/>
</dbReference>
<sequence>MNRQTSPTFATLVQEFFGPYMLQQRALSPRTVASYRDTFVLLLNYAEKACSLPAHNFQLIDLNAQFLASFLEHLEIQRNNSVRSRNVRLAAVRSFLKFAARRDPANLAIIEQALAVPMKRFDRHMVGFLPREQMLAIIDVATDTWLGQRDRLMLTLMFNTGARVSEIIGVRMSDVVLGPSSSIRLHGKGRKQRTLPLWKNTARALREWLQLNPQIRADAPLLPTRDGRMMTRANVTRRLAHAVDSAATKHPEL</sequence>
<dbReference type="EMBL" id="QNRQ01000036">
    <property type="protein sequence ID" value="RBP33548.1"/>
    <property type="molecule type" value="Genomic_DNA"/>
</dbReference>
<dbReference type="Pfam" id="PF00589">
    <property type="entry name" value="Phage_integrase"/>
    <property type="match status" value="1"/>
</dbReference>
<feature type="domain" description="Core-binding (CB)" evidence="7">
    <location>
        <begin position="7"/>
        <end position="100"/>
    </location>
</feature>
<comment type="caution">
    <text evidence="8">The sequence shown here is derived from an EMBL/GenBank/DDBJ whole genome shotgun (WGS) entry which is preliminary data.</text>
</comment>
<dbReference type="PROSITE" id="PS51898">
    <property type="entry name" value="TYR_RECOMBINASE"/>
    <property type="match status" value="1"/>
</dbReference>
<reference evidence="8 9" key="1">
    <citation type="submission" date="2018-06" db="EMBL/GenBank/DDBJ databases">
        <title>Genomic Encyclopedia of Type Strains, Phase IV (KMG-IV): sequencing the most valuable type-strain genomes for metagenomic binning, comparative biology and taxonomic classification.</title>
        <authorList>
            <person name="Goeker M."/>
        </authorList>
    </citation>
    <scope>NUCLEOTIDE SEQUENCE [LARGE SCALE GENOMIC DNA]</scope>
    <source>
        <strain evidence="8 9">DSM 25520</strain>
    </source>
</reference>
<keyword evidence="4" id="KW-0233">DNA recombination</keyword>
<dbReference type="PROSITE" id="PS51900">
    <property type="entry name" value="CB"/>
    <property type="match status" value="1"/>
</dbReference>
<protein>
    <submittedName>
        <fullName evidence="8">Site-specific recombinase XerD</fullName>
    </submittedName>
</protein>